<evidence type="ECO:0000256" key="9">
    <source>
        <dbReference type="SAM" id="MobiDB-lite"/>
    </source>
</evidence>
<evidence type="ECO:0000313" key="11">
    <source>
        <dbReference type="EMBL" id="AUV80277.1"/>
    </source>
</evidence>
<sequence length="718" mass="77879">MNTIRLRPVRKEIHLSPSLAFCHVSPRHGRHVSNRKTPDALAVEASTYVPSPHPRPHTHNPCEGLTASGRNDTHDTRNHAVRDRVTRSGGADDCCPRRRSRPVTGSVPPVYGGEVLHVHLDTGETETEPIAPADARRFLGGNGFVAKAVADHVPPDAGPFDPENVVAFGVGPLNATPFQSTSRGVLGFVSPMTNGFFDSTFGGTFPRAQKTTGFESVVLHGRAPDPSYVVVTEEGARLEPAEDLAGLDTYETCSAVREREGVGHDTHVIAAGPAGENQVRYACLLHESKIREGVAGRGGAGAVFGSKNVKAVAVREGSFEPELARNDDLRELATSRMAPLMQETTMLQNYGTAGLVNPINEMGKLGQRNNQTEQTDPETAEKVSGETLREEYVTEDTTCANCAVRCGKHVTVQSEGVTDGKIPEFESLFGTSTMQDVYDLPRVVKVNDLCDRLGMDTISFGVTVAFARECFEKGLLTEDDSSHLAFGDADGLVELTKQTAHREGFGDRLADGSFTLAEDLGGDAEKYLHGSKGLEFAAHSPRGLKGMSIGYATSTRGGSHHDTRPTLQYGSEEPYTPENSPEFAARSQHFTALGDSLTQCRFVSEGGWGKNINDRYRDAINHATGWSLSTEEVETIGERVYNLERLINVRRGVANRETDTLPYRVMHEPIPDGPSAGMYCPPEELAGMLDDYYAVRGWDDDGVPTPETLDRLDLAEFA</sequence>
<dbReference type="GO" id="GO:0009055">
    <property type="term" value="F:electron transfer activity"/>
    <property type="evidence" value="ECO:0007669"/>
    <property type="project" value="InterPro"/>
</dbReference>
<dbReference type="EMBL" id="CP026309">
    <property type="protein sequence ID" value="AUV80277.1"/>
    <property type="molecule type" value="Genomic_DNA"/>
</dbReference>
<evidence type="ECO:0000259" key="10">
    <source>
        <dbReference type="SMART" id="SM00790"/>
    </source>
</evidence>
<keyword evidence="5" id="KW-0560">Oxidoreductase</keyword>
<dbReference type="Gene3D" id="1.10.599.10">
    <property type="entry name" value="Aldehyde Ferredoxin Oxidoreductase Protein, subunit A, domain 3"/>
    <property type="match status" value="1"/>
</dbReference>
<dbReference type="GO" id="GO:0051539">
    <property type="term" value="F:4 iron, 4 sulfur cluster binding"/>
    <property type="evidence" value="ECO:0007669"/>
    <property type="project" value="UniProtKB-KW"/>
</dbReference>
<dbReference type="SMART" id="SM00790">
    <property type="entry name" value="AFOR_N"/>
    <property type="match status" value="1"/>
</dbReference>
<dbReference type="AlphaFoldDB" id="A0A2I8VEC5"/>
<evidence type="ECO:0000256" key="4">
    <source>
        <dbReference type="ARBA" id="ARBA00022723"/>
    </source>
</evidence>
<evidence type="ECO:0000256" key="1">
    <source>
        <dbReference type="ARBA" id="ARBA00001966"/>
    </source>
</evidence>
<dbReference type="InterPro" id="IPR036021">
    <property type="entry name" value="Tungsten_al_ferr_oxy-like_C"/>
</dbReference>
<dbReference type="Pfam" id="PF02730">
    <property type="entry name" value="AFOR_N"/>
    <property type="match status" value="1"/>
</dbReference>
<dbReference type="PANTHER" id="PTHR30038:SF7">
    <property type="entry name" value="TUNGSTEN-CONTAINING GLYCERALDEHYDE-3-PHOSPHATE:FERREDOXIN OXIDOREDUCTASE"/>
    <property type="match status" value="1"/>
</dbReference>
<keyword evidence="3" id="KW-0004">4Fe-4S</keyword>
<dbReference type="InterPro" id="IPR036503">
    <property type="entry name" value="Ald_Fedxn_OxRdtase_N_sf"/>
</dbReference>
<gene>
    <name evidence="11" type="ORF">C2R22_00200</name>
</gene>
<dbReference type="InterPro" id="IPR013984">
    <property type="entry name" value="Ald_Fedxn_OxRdtase_dom2"/>
</dbReference>
<reference evidence="11 12" key="1">
    <citation type="submission" date="2018-01" db="EMBL/GenBank/DDBJ databases">
        <title>Complete genome sequence of Salinigranum rubrum GX10T, an extremely halophilic archaeon isolated from a marine solar saltern.</title>
        <authorList>
            <person name="Han S."/>
        </authorList>
    </citation>
    <scope>NUCLEOTIDE SEQUENCE [LARGE SCALE GENOMIC DNA]</scope>
    <source>
        <strain evidence="11 12">GX10</strain>
    </source>
</reference>
<comment type="cofactor">
    <cofactor evidence="8">
        <name>tungstopterin</name>
        <dbReference type="ChEBI" id="CHEBI:30402"/>
    </cofactor>
</comment>
<feature type="region of interest" description="Disordered" evidence="9">
    <location>
        <begin position="548"/>
        <end position="581"/>
    </location>
</feature>
<dbReference type="InterPro" id="IPR013985">
    <property type="entry name" value="Ald_Fedxn_OxRdtase_dom3"/>
</dbReference>
<dbReference type="KEGG" id="srub:C2R22_00200"/>
<evidence type="ECO:0000256" key="2">
    <source>
        <dbReference type="ARBA" id="ARBA00011032"/>
    </source>
</evidence>
<evidence type="ECO:0000256" key="8">
    <source>
        <dbReference type="ARBA" id="ARBA00049934"/>
    </source>
</evidence>
<keyword evidence="7" id="KW-0411">Iron-sulfur</keyword>
<dbReference type="InterPro" id="IPR001203">
    <property type="entry name" value="OxRdtase_Ald_Fedxn_C"/>
</dbReference>
<evidence type="ECO:0000256" key="3">
    <source>
        <dbReference type="ARBA" id="ARBA00022485"/>
    </source>
</evidence>
<feature type="region of interest" description="Disordered" evidence="9">
    <location>
        <begin position="85"/>
        <end position="108"/>
    </location>
</feature>
<accession>A0A2I8VEC5</accession>
<dbReference type="SUPFAM" id="SSF48310">
    <property type="entry name" value="Aldehyde ferredoxin oxidoreductase, C-terminal domains"/>
    <property type="match status" value="1"/>
</dbReference>
<dbReference type="Pfam" id="PF01314">
    <property type="entry name" value="AFOR_C"/>
    <property type="match status" value="1"/>
</dbReference>
<feature type="region of interest" description="Disordered" evidence="9">
    <location>
        <begin position="367"/>
        <end position="386"/>
    </location>
</feature>
<keyword evidence="6" id="KW-0408">Iron</keyword>
<evidence type="ECO:0000313" key="12">
    <source>
        <dbReference type="Proteomes" id="UP000236584"/>
    </source>
</evidence>
<evidence type="ECO:0000256" key="7">
    <source>
        <dbReference type="ARBA" id="ARBA00023014"/>
    </source>
</evidence>
<keyword evidence="4" id="KW-0479">Metal-binding</keyword>
<dbReference type="InterPro" id="IPR013983">
    <property type="entry name" value="Ald_Fedxn_OxRdtase_N"/>
</dbReference>
<dbReference type="Gene3D" id="3.60.9.10">
    <property type="entry name" value="Aldehyde ferredoxin oxidoreductase, N-terminal domain"/>
    <property type="match status" value="1"/>
</dbReference>
<keyword evidence="12" id="KW-1185">Reference proteome</keyword>
<dbReference type="InterPro" id="IPR051919">
    <property type="entry name" value="W-dependent_AOR"/>
</dbReference>
<organism evidence="11 12">
    <name type="scientific">Salinigranum rubrum</name>
    <dbReference type="NCBI Taxonomy" id="755307"/>
    <lineage>
        <taxon>Archaea</taxon>
        <taxon>Methanobacteriati</taxon>
        <taxon>Methanobacteriota</taxon>
        <taxon>Stenosarchaea group</taxon>
        <taxon>Halobacteria</taxon>
        <taxon>Halobacteriales</taxon>
        <taxon>Haloferacaceae</taxon>
        <taxon>Salinigranum</taxon>
    </lineage>
</organism>
<dbReference type="GO" id="GO:0046872">
    <property type="term" value="F:metal ion binding"/>
    <property type="evidence" value="ECO:0007669"/>
    <property type="project" value="UniProtKB-KW"/>
</dbReference>
<comment type="cofactor">
    <cofactor evidence="1">
        <name>[4Fe-4S] cluster</name>
        <dbReference type="ChEBI" id="CHEBI:49883"/>
    </cofactor>
</comment>
<protein>
    <recommendedName>
        <fullName evidence="10">Aldehyde ferredoxin oxidoreductase N-terminal domain-containing protein</fullName>
    </recommendedName>
</protein>
<dbReference type="PANTHER" id="PTHR30038">
    <property type="entry name" value="ALDEHYDE FERREDOXIN OXIDOREDUCTASE"/>
    <property type="match status" value="1"/>
</dbReference>
<evidence type="ECO:0000256" key="5">
    <source>
        <dbReference type="ARBA" id="ARBA00023002"/>
    </source>
</evidence>
<dbReference type="GO" id="GO:0016625">
    <property type="term" value="F:oxidoreductase activity, acting on the aldehyde or oxo group of donors, iron-sulfur protein as acceptor"/>
    <property type="evidence" value="ECO:0007669"/>
    <property type="project" value="InterPro"/>
</dbReference>
<feature type="domain" description="Aldehyde ferredoxin oxidoreductase N-terminal" evidence="10">
    <location>
        <begin position="111"/>
        <end position="318"/>
    </location>
</feature>
<dbReference type="Proteomes" id="UP000236584">
    <property type="component" value="Chromosome"/>
</dbReference>
<name>A0A2I8VEC5_9EURY</name>
<dbReference type="Gene3D" id="1.10.569.10">
    <property type="entry name" value="Aldehyde Ferredoxin Oxidoreductase Protein, subunit A, domain 2"/>
    <property type="match status" value="1"/>
</dbReference>
<evidence type="ECO:0000256" key="6">
    <source>
        <dbReference type="ARBA" id="ARBA00023004"/>
    </source>
</evidence>
<proteinExistence type="inferred from homology"/>
<comment type="similarity">
    <text evidence="2">Belongs to the AOR/FOR family.</text>
</comment>
<dbReference type="SUPFAM" id="SSF56228">
    <property type="entry name" value="Aldehyde ferredoxin oxidoreductase, N-terminal domain"/>
    <property type="match status" value="1"/>
</dbReference>